<organism evidence="3 4">
    <name type="scientific">Agrobacterium tumefaciens</name>
    <dbReference type="NCBI Taxonomy" id="358"/>
    <lineage>
        <taxon>Bacteria</taxon>
        <taxon>Pseudomonadati</taxon>
        <taxon>Pseudomonadota</taxon>
        <taxon>Alphaproteobacteria</taxon>
        <taxon>Hyphomicrobiales</taxon>
        <taxon>Rhizobiaceae</taxon>
        <taxon>Rhizobium/Agrobacterium group</taxon>
        <taxon>Agrobacterium</taxon>
        <taxon>Agrobacterium tumefaciens complex</taxon>
    </lineage>
</organism>
<dbReference type="AlphaFoldDB" id="A0A0D0KML4"/>
<keyword evidence="1" id="KW-0175">Coiled coil</keyword>
<feature type="compositionally biased region" description="Polar residues" evidence="2">
    <location>
        <begin position="39"/>
        <end position="64"/>
    </location>
</feature>
<name>A0A0D0KML4_AGRTU</name>
<accession>A0A0D0KML4</accession>
<dbReference type="Proteomes" id="UP000035017">
    <property type="component" value="Unassembled WGS sequence"/>
</dbReference>
<dbReference type="EMBL" id="JXQV01000030">
    <property type="protein sequence ID" value="KIP99276.1"/>
    <property type="molecule type" value="Genomic_DNA"/>
</dbReference>
<evidence type="ECO:0000313" key="3">
    <source>
        <dbReference type="EMBL" id="KIP99276.1"/>
    </source>
</evidence>
<protein>
    <submittedName>
        <fullName evidence="3">Uncharacterized protein</fullName>
    </submittedName>
</protein>
<dbReference type="OrthoDB" id="1007707at2"/>
<sequence length="76" mass="8262">MNNARRKTIESLLNQISSLKEEIEAVTSNEQDAFDSMPESLQQSDRGQASESAIGSLENASNQLDDVMGELSEAMA</sequence>
<reference evidence="3 4" key="1">
    <citation type="submission" date="2014-12" db="EMBL/GenBank/DDBJ databases">
        <title>16Stimator: statistical estimation of ribosomal gene copy numbers from draft genome assemblies.</title>
        <authorList>
            <person name="Perisin M.A."/>
            <person name="Vetter M."/>
            <person name="Gilbert J.A."/>
            <person name="Bergelson J."/>
        </authorList>
    </citation>
    <scope>NUCLEOTIDE SEQUENCE [LARGE SCALE GENOMIC DNA]</scope>
    <source>
        <strain evidence="3 4">MEJ076</strain>
    </source>
</reference>
<evidence type="ECO:0000313" key="4">
    <source>
        <dbReference type="Proteomes" id="UP000035017"/>
    </source>
</evidence>
<comment type="caution">
    <text evidence="3">The sequence shown here is derived from an EMBL/GenBank/DDBJ whole genome shotgun (WGS) entry which is preliminary data.</text>
</comment>
<feature type="coiled-coil region" evidence="1">
    <location>
        <begin position="2"/>
        <end position="29"/>
    </location>
</feature>
<feature type="region of interest" description="Disordered" evidence="2">
    <location>
        <begin position="33"/>
        <end position="76"/>
    </location>
</feature>
<proteinExistence type="predicted"/>
<gene>
    <name evidence="3" type="ORF">RU07_21835</name>
</gene>
<evidence type="ECO:0000256" key="1">
    <source>
        <dbReference type="SAM" id="Coils"/>
    </source>
</evidence>
<evidence type="ECO:0000256" key="2">
    <source>
        <dbReference type="SAM" id="MobiDB-lite"/>
    </source>
</evidence>